<dbReference type="EMBL" id="QNRF01000005">
    <property type="protein sequence ID" value="RBO82747.1"/>
    <property type="molecule type" value="Genomic_DNA"/>
</dbReference>
<sequence>MKNLNKTILALVTASVFSTAAMASSDESATDRLMSARGSVEALATTLENMGANVDASVDLNGAYTPAQKTAVYEQKHDELQAQFDSLHAES</sequence>
<evidence type="ECO:0000256" key="1">
    <source>
        <dbReference type="SAM" id="SignalP"/>
    </source>
</evidence>
<protein>
    <submittedName>
        <fullName evidence="2">Uncharacterized protein</fullName>
    </submittedName>
</protein>
<comment type="caution">
    <text evidence="2">The sequence shown here is derived from an EMBL/GenBank/DDBJ whole genome shotgun (WGS) entry which is preliminary data.</text>
</comment>
<dbReference type="OrthoDB" id="6106197at2"/>
<evidence type="ECO:0000313" key="2">
    <source>
        <dbReference type="EMBL" id="RBO82747.1"/>
    </source>
</evidence>
<keyword evidence="3" id="KW-1185">Reference proteome</keyword>
<dbReference type="Proteomes" id="UP000252086">
    <property type="component" value="Unassembled WGS sequence"/>
</dbReference>
<gene>
    <name evidence="2" type="ORF">DFP76_105220</name>
</gene>
<feature type="chain" id="PRO_5016918065" evidence="1">
    <location>
        <begin position="24"/>
        <end position="91"/>
    </location>
</feature>
<dbReference type="RefSeq" id="WP_113874698.1">
    <property type="nucleotide sequence ID" value="NZ_QNRF01000005.1"/>
</dbReference>
<reference evidence="2 3" key="1">
    <citation type="submission" date="2018-06" db="EMBL/GenBank/DDBJ databases">
        <title>Genomic Encyclopedia of Type Strains, Phase III (KMG-III): the genomes of soil and plant-associated and newly described type strains.</title>
        <authorList>
            <person name="Whitman W."/>
        </authorList>
    </citation>
    <scope>NUCLEOTIDE SEQUENCE [LARGE SCALE GENOMIC DNA]</scope>
    <source>
        <strain evidence="2 3">CECT 7732</strain>
    </source>
</reference>
<feature type="signal peptide" evidence="1">
    <location>
        <begin position="1"/>
        <end position="23"/>
    </location>
</feature>
<keyword evidence="1" id="KW-0732">Signal</keyword>
<accession>A0A366CY31</accession>
<organism evidence="2 3">
    <name type="scientific">Marinomonas aquiplantarum</name>
    <dbReference type="NCBI Taxonomy" id="491951"/>
    <lineage>
        <taxon>Bacteria</taxon>
        <taxon>Pseudomonadati</taxon>
        <taxon>Pseudomonadota</taxon>
        <taxon>Gammaproteobacteria</taxon>
        <taxon>Oceanospirillales</taxon>
        <taxon>Oceanospirillaceae</taxon>
        <taxon>Marinomonas</taxon>
    </lineage>
</organism>
<evidence type="ECO:0000313" key="3">
    <source>
        <dbReference type="Proteomes" id="UP000252086"/>
    </source>
</evidence>
<name>A0A366CY31_9GAMM</name>
<dbReference type="AlphaFoldDB" id="A0A366CY31"/>
<proteinExistence type="predicted"/>